<organism evidence="1 2">
    <name type="scientific">Dermatophilus congolensis</name>
    <dbReference type="NCBI Taxonomy" id="1863"/>
    <lineage>
        <taxon>Bacteria</taxon>
        <taxon>Bacillati</taxon>
        <taxon>Actinomycetota</taxon>
        <taxon>Actinomycetes</taxon>
        <taxon>Micrococcales</taxon>
        <taxon>Dermatophilaceae</taxon>
        <taxon>Dermatophilus</taxon>
    </lineage>
</organism>
<evidence type="ECO:0000313" key="1">
    <source>
        <dbReference type="EMBL" id="STD08371.1"/>
    </source>
</evidence>
<dbReference type="AlphaFoldDB" id="A0AA46BMU0"/>
<dbReference type="Proteomes" id="UP000254118">
    <property type="component" value="Unassembled WGS sequence"/>
</dbReference>
<name>A0AA46BMU0_9MICO</name>
<dbReference type="RefSeq" id="WP_115030311.1">
    <property type="nucleotide sequence ID" value="NZ_UFYA01000001.1"/>
</dbReference>
<reference evidence="1 2" key="1">
    <citation type="submission" date="2018-06" db="EMBL/GenBank/DDBJ databases">
        <authorList>
            <consortium name="Pathogen Informatics"/>
            <person name="Doyle S."/>
        </authorList>
    </citation>
    <scope>NUCLEOTIDE SEQUENCE [LARGE SCALE GENOMIC DNA]</scope>
    <source>
        <strain evidence="1 2">NCTC7915</strain>
    </source>
</reference>
<evidence type="ECO:0008006" key="3">
    <source>
        <dbReference type="Google" id="ProtNLM"/>
    </source>
</evidence>
<evidence type="ECO:0000313" key="2">
    <source>
        <dbReference type="Proteomes" id="UP000254118"/>
    </source>
</evidence>
<gene>
    <name evidence="1" type="ORF">NCTC7915_01008</name>
</gene>
<protein>
    <recommendedName>
        <fullName evidence="3">LemA family</fullName>
    </recommendedName>
</protein>
<sequence length="186" mass="20350">MNTTWILTTLLILALFAWHLSYTAARLHRLHTRAEGALAALDAYLIRRAEAATALANSGLLDPASSLILASASAESIHSDYSLLTLDWAEGKLALRELTETALTVALRETLPTSTPTNSNSPESDPIAHTIATHRRVQLARQFYNNTVSDVRRLRHTPLVRIAHLAGHATTPRPIEFDDDLTASPT</sequence>
<comment type="caution">
    <text evidence="1">The sequence shown here is derived from an EMBL/GenBank/DDBJ whole genome shotgun (WGS) entry which is preliminary data.</text>
</comment>
<dbReference type="EMBL" id="UFYA01000001">
    <property type="protein sequence ID" value="STD08371.1"/>
    <property type="molecule type" value="Genomic_DNA"/>
</dbReference>
<proteinExistence type="predicted"/>
<accession>A0AA46BMU0</accession>